<reference evidence="1 2" key="1">
    <citation type="journal article" date="2018" name="Int. J. Syst. Evol. Microbiol.">
        <title>Epidermidibacterium keratini gen. nov., sp. nov., a member of the family Sporichthyaceae, isolated from keratin epidermis.</title>
        <authorList>
            <person name="Lee D.G."/>
            <person name="Trujillo M.E."/>
            <person name="Kang S."/>
            <person name="Nam J.J."/>
            <person name="Kim Y.J."/>
        </authorList>
    </citation>
    <scope>NUCLEOTIDE SEQUENCE [LARGE SCALE GENOMIC DNA]</scope>
    <source>
        <strain evidence="1 2">EPI-7</strain>
    </source>
</reference>
<dbReference type="Gene3D" id="1.10.357.10">
    <property type="entry name" value="Tetracycline Repressor, domain 2"/>
    <property type="match status" value="1"/>
</dbReference>
<dbReference type="Proteomes" id="UP000463857">
    <property type="component" value="Chromosome"/>
</dbReference>
<dbReference type="EMBL" id="CP047156">
    <property type="protein sequence ID" value="QHC02032.1"/>
    <property type="molecule type" value="Genomic_DNA"/>
</dbReference>
<gene>
    <name evidence="1" type="ORF">EK0264_18285</name>
</gene>
<name>A0A7L4YSJ2_9ACTN</name>
<dbReference type="InParanoid" id="A0A7L4YSJ2"/>
<evidence type="ECO:0000313" key="1">
    <source>
        <dbReference type="EMBL" id="QHC02032.1"/>
    </source>
</evidence>
<organism evidence="1 2">
    <name type="scientific">Epidermidibacterium keratini</name>
    <dbReference type="NCBI Taxonomy" id="1891644"/>
    <lineage>
        <taxon>Bacteria</taxon>
        <taxon>Bacillati</taxon>
        <taxon>Actinomycetota</taxon>
        <taxon>Actinomycetes</taxon>
        <taxon>Sporichthyales</taxon>
        <taxon>Sporichthyaceae</taxon>
        <taxon>Epidermidibacterium</taxon>
    </lineage>
</organism>
<protein>
    <recommendedName>
        <fullName evidence="3">TetR/AcrR family transcriptional regulator</fullName>
    </recommendedName>
</protein>
<evidence type="ECO:0008006" key="3">
    <source>
        <dbReference type="Google" id="ProtNLM"/>
    </source>
</evidence>
<dbReference type="KEGG" id="eke:EK0264_18285"/>
<sequence>MATNEKSSRQRILEQGLRILHENGVSVGLGRVPMRQAAADAYLTTGAAYNIWDGQAAFHRDLAIAAVLWNDGGPLEETLRRVRTAIRAGKPWSEVVRLGAEGHVHDPHRDRGYLISLALRATAGDDEAIRTATVSRHENSVRQFARFVDELLTHYRRGMRPPYGAVDLVTAIGALSEGFGVHALSGIDHPRYAVDGRQWTLFGVSTLALCEYFTEPLEGAESAGAD</sequence>
<dbReference type="AlphaFoldDB" id="A0A7L4YSJ2"/>
<dbReference type="OrthoDB" id="5058988at2"/>
<proteinExistence type="predicted"/>
<keyword evidence="2" id="KW-1185">Reference proteome</keyword>
<accession>A0A7L4YSJ2</accession>
<evidence type="ECO:0000313" key="2">
    <source>
        <dbReference type="Proteomes" id="UP000463857"/>
    </source>
</evidence>
<dbReference type="RefSeq" id="WP_159547156.1">
    <property type="nucleotide sequence ID" value="NZ_CP047156.1"/>
</dbReference>